<feature type="region of interest" description="Disordered" evidence="1">
    <location>
        <begin position="66"/>
        <end position="87"/>
    </location>
</feature>
<gene>
    <name evidence="2" type="ORF">EGYM00392_LOCUS20687</name>
</gene>
<protein>
    <submittedName>
        <fullName evidence="2">Uncharacterized protein</fullName>
    </submittedName>
</protein>
<proteinExistence type="predicted"/>
<sequence length="101" mass="11304">MTTTVCADDSVVLQEGMLWRLGPTGSHCTYPDQCHLALLYCPKAFPPTARVDKSCNKLYNIHTVRQSRTHSEDMQSPSPQQAEDPDSLAFDRLKTLECAAY</sequence>
<name>A0A7S1NB73_9EUGL</name>
<dbReference type="AlphaFoldDB" id="A0A7S1NB73"/>
<organism evidence="2">
    <name type="scientific">Eutreptiella gymnastica</name>
    <dbReference type="NCBI Taxonomy" id="73025"/>
    <lineage>
        <taxon>Eukaryota</taxon>
        <taxon>Discoba</taxon>
        <taxon>Euglenozoa</taxon>
        <taxon>Euglenida</taxon>
        <taxon>Spirocuta</taxon>
        <taxon>Euglenophyceae</taxon>
        <taxon>Eutreptiales</taxon>
        <taxon>Eutreptiaceae</taxon>
        <taxon>Eutreptiella</taxon>
    </lineage>
</organism>
<reference evidence="2" key="1">
    <citation type="submission" date="2021-01" db="EMBL/GenBank/DDBJ databases">
        <authorList>
            <person name="Corre E."/>
            <person name="Pelletier E."/>
            <person name="Niang G."/>
            <person name="Scheremetjew M."/>
            <person name="Finn R."/>
            <person name="Kale V."/>
            <person name="Holt S."/>
            <person name="Cochrane G."/>
            <person name="Meng A."/>
            <person name="Brown T."/>
            <person name="Cohen L."/>
        </authorList>
    </citation>
    <scope>NUCLEOTIDE SEQUENCE</scope>
    <source>
        <strain evidence="2">NIES-381</strain>
    </source>
</reference>
<accession>A0A7S1NB73</accession>
<evidence type="ECO:0000313" key="2">
    <source>
        <dbReference type="EMBL" id="CAD9009592.1"/>
    </source>
</evidence>
<evidence type="ECO:0000256" key="1">
    <source>
        <dbReference type="SAM" id="MobiDB-lite"/>
    </source>
</evidence>
<dbReference type="EMBL" id="HBGA01056217">
    <property type="protein sequence ID" value="CAD9009592.1"/>
    <property type="molecule type" value="Transcribed_RNA"/>
</dbReference>